<keyword evidence="1" id="KW-0863">Zinc-finger</keyword>
<feature type="compositionally biased region" description="Low complexity" evidence="2">
    <location>
        <begin position="157"/>
        <end position="176"/>
    </location>
</feature>
<feature type="region of interest" description="Disordered" evidence="2">
    <location>
        <begin position="196"/>
        <end position="225"/>
    </location>
</feature>
<feature type="domain" description="CCHC-type" evidence="3">
    <location>
        <begin position="18"/>
        <end position="33"/>
    </location>
</feature>
<reference evidence="4 5" key="1">
    <citation type="journal article" date="2024" name="G3 (Bethesda)">
        <title>Genome assembly of Hibiscus sabdariffa L. provides insights into metabolisms of medicinal natural products.</title>
        <authorList>
            <person name="Kim T."/>
        </authorList>
    </citation>
    <scope>NUCLEOTIDE SEQUENCE [LARGE SCALE GENOMIC DNA]</scope>
    <source>
        <strain evidence="4">TK-2024</strain>
        <tissue evidence="4">Old leaves</tissue>
    </source>
</reference>
<feature type="compositionally biased region" description="Polar residues" evidence="2">
    <location>
        <begin position="203"/>
        <end position="212"/>
    </location>
</feature>
<organism evidence="4 5">
    <name type="scientific">Hibiscus sabdariffa</name>
    <name type="common">roselle</name>
    <dbReference type="NCBI Taxonomy" id="183260"/>
    <lineage>
        <taxon>Eukaryota</taxon>
        <taxon>Viridiplantae</taxon>
        <taxon>Streptophyta</taxon>
        <taxon>Embryophyta</taxon>
        <taxon>Tracheophyta</taxon>
        <taxon>Spermatophyta</taxon>
        <taxon>Magnoliopsida</taxon>
        <taxon>eudicotyledons</taxon>
        <taxon>Gunneridae</taxon>
        <taxon>Pentapetalae</taxon>
        <taxon>rosids</taxon>
        <taxon>malvids</taxon>
        <taxon>Malvales</taxon>
        <taxon>Malvaceae</taxon>
        <taxon>Malvoideae</taxon>
        <taxon>Hibiscus</taxon>
    </lineage>
</organism>
<keyword evidence="1" id="KW-0862">Zinc</keyword>
<evidence type="ECO:0000259" key="3">
    <source>
        <dbReference type="PROSITE" id="PS50158"/>
    </source>
</evidence>
<keyword evidence="1" id="KW-0479">Metal-binding</keyword>
<dbReference type="InterPro" id="IPR036875">
    <property type="entry name" value="Znf_CCHC_sf"/>
</dbReference>
<keyword evidence="5" id="KW-1185">Reference proteome</keyword>
<evidence type="ECO:0000313" key="5">
    <source>
        <dbReference type="Proteomes" id="UP001472677"/>
    </source>
</evidence>
<evidence type="ECO:0000256" key="1">
    <source>
        <dbReference type="PROSITE-ProRule" id="PRU00047"/>
    </source>
</evidence>
<dbReference type="Proteomes" id="UP001472677">
    <property type="component" value="Unassembled WGS sequence"/>
</dbReference>
<feature type="region of interest" description="Disordered" evidence="2">
    <location>
        <begin position="108"/>
        <end position="130"/>
    </location>
</feature>
<proteinExistence type="predicted"/>
<protein>
    <recommendedName>
        <fullName evidence="3">CCHC-type domain-containing protein</fullName>
    </recommendedName>
</protein>
<gene>
    <name evidence="4" type="ORF">V6N12_060141</name>
</gene>
<feature type="region of interest" description="Disordered" evidence="2">
    <location>
        <begin position="35"/>
        <end position="94"/>
    </location>
</feature>
<dbReference type="EMBL" id="JBBPBM010000036">
    <property type="protein sequence ID" value="KAK8529358.1"/>
    <property type="molecule type" value="Genomic_DNA"/>
</dbReference>
<dbReference type="SUPFAM" id="SSF57756">
    <property type="entry name" value="Retrovirus zinc finger-like domains"/>
    <property type="match status" value="1"/>
</dbReference>
<evidence type="ECO:0000313" key="4">
    <source>
        <dbReference type="EMBL" id="KAK8529358.1"/>
    </source>
</evidence>
<sequence length="257" mass="28177">MVNGKLQVVEYESLPIICFNCGKYGHVNEACPDKIGEPGHNNPTPPTPDQPHDSVTSAFGPWMVIEKRQRRPAKKPQSNAIDQSEVAAGGSRYNPLYEDSEIRIDDDNVTKHANDPAPSSPHYKQKGKKVVVTKQPKAVHIRKPITVSLNDFPIVSHPASKASSSRSGHLSRQESSLAKSHHSAIVLPETSEPVLRPDRLIQNPPSMRNNSHIMGDPPDSNKQLPSSSIVVMQRQNQPTSVAVDVPQSEAQYAAMID</sequence>
<feature type="region of interest" description="Disordered" evidence="2">
    <location>
        <begin position="157"/>
        <end position="182"/>
    </location>
</feature>
<dbReference type="InterPro" id="IPR001878">
    <property type="entry name" value="Znf_CCHC"/>
</dbReference>
<comment type="caution">
    <text evidence="4">The sequence shown here is derived from an EMBL/GenBank/DDBJ whole genome shotgun (WGS) entry which is preliminary data.</text>
</comment>
<dbReference type="PROSITE" id="PS50158">
    <property type="entry name" value="ZF_CCHC"/>
    <property type="match status" value="1"/>
</dbReference>
<accession>A0ABR2D4B7</accession>
<name>A0ABR2D4B7_9ROSI</name>
<evidence type="ECO:0000256" key="2">
    <source>
        <dbReference type="SAM" id="MobiDB-lite"/>
    </source>
</evidence>